<keyword evidence="3" id="KW-1185">Reference proteome</keyword>
<dbReference type="OrthoDB" id="653003at2"/>
<evidence type="ECO:0000256" key="1">
    <source>
        <dbReference type="SAM" id="Phobius"/>
    </source>
</evidence>
<evidence type="ECO:0000313" key="2">
    <source>
        <dbReference type="EMBL" id="THJ34937.1"/>
    </source>
</evidence>
<name>A0A4S5BQA6_9BURK</name>
<sequence length="199" mass="22855">MSEDPVSPQHPHSQPIPPDCNVIQLHLHRLEMLFDPMDPSPWLSKDLQPRILERIVEGARDYPLNAPLALVIYADQMDEQLQDTHSVCDALRTNFAQLSMQARHRLRLHLRRGLISLMIGLTVLACALIGSKLLGEGTIASTLRESLDIGGWVALWRPMEMFLYDWWPIQGDRMRYRKLSRMPIQIHVQQEAPVRQGQA</sequence>
<feature type="transmembrane region" description="Helical" evidence="1">
    <location>
        <begin position="113"/>
        <end position="134"/>
    </location>
</feature>
<dbReference type="AlphaFoldDB" id="A0A4S5BQA6"/>
<evidence type="ECO:0000313" key="3">
    <source>
        <dbReference type="Proteomes" id="UP000306236"/>
    </source>
</evidence>
<organism evidence="2 3">
    <name type="scientific">Lampropedia aestuarii</name>
    <dbReference type="NCBI Taxonomy" id="2562762"/>
    <lineage>
        <taxon>Bacteria</taxon>
        <taxon>Pseudomonadati</taxon>
        <taxon>Pseudomonadota</taxon>
        <taxon>Betaproteobacteria</taxon>
        <taxon>Burkholderiales</taxon>
        <taxon>Comamonadaceae</taxon>
        <taxon>Lampropedia</taxon>
    </lineage>
</organism>
<dbReference type="EMBL" id="SSWX01000005">
    <property type="protein sequence ID" value="THJ34937.1"/>
    <property type="molecule type" value="Genomic_DNA"/>
</dbReference>
<dbReference type="RefSeq" id="WP_136405650.1">
    <property type="nucleotide sequence ID" value="NZ_SSWX01000005.1"/>
</dbReference>
<keyword evidence="1" id="KW-0472">Membrane</keyword>
<accession>A0A4S5BQA6</accession>
<gene>
    <name evidence="2" type="ORF">E8K88_05495</name>
</gene>
<keyword evidence="1" id="KW-1133">Transmembrane helix</keyword>
<protein>
    <submittedName>
        <fullName evidence="2">Uncharacterized protein</fullName>
    </submittedName>
</protein>
<dbReference type="Proteomes" id="UP000306236">
    <property type="component" value="Unassembled WGS sequence"/>
</dbReference>
<keyword evidence="1" id="KW-0812">Transmembrane</keyword>
<reference evidence="2 3" key="1">
    <citation type="submission" date="2019-04" db="EMBL/GenBank/DDBJ databases">
        <title>Lampropedia sp YIM MLB12 draf genome.</title>
        <authorList>
            <person name="Wang Y.-X."/>
        </authorList>
    </citation>
    <scope>NUCLEOTIDE SEQUENCE [LARGE SCALE GENOMIC DNA]</scope>
    <source>
        <strain evidence="2 3">YIM MLB12</strain>
    </source>
</reference>
<proteinExistence type="predicted"/>
<comment type="caution">
    <text evidence="2">The sequence shown here is derived from an EMBL/GenBank/DDBJ whole genome shotgun (WGS) entry which is preliminary data.</text>
</comment>